<dbReference type="Proteomes" id="UP001497680">
    <property type="component" value="Unassembled WGS sequence"/>
</dbReference>
<keyword evidence="2" id="KW-1185">Reference proteome</keyword>
<organism evidence="1 2">
    <name type="scientific">Hypoxylon rubiginosum</name>
    <dbReference type="NCBI Taxonomy" id="110542"/>
    <lineage>
        <taxon>Eukaryota</taxon>
        <taxon>Fungi</taxon>
        <taxon>Dikarya</taxon>
        <taxon>Ascomycota</taxon>
        <taxon>Pezizomycotina</taxon>
        <taxon>Sordariomycetes</taxon>
        <taxon>Xylariomycetidae</taxon>
        <taxon>Xylariales</taxon>
        <taxon>Hypoxylaceae</taxon>
        <taxon>Hypoxylon</taxon>
    </lineage>
</organism>
<evidence type="ECO:0000313" key="2">
    <source>
        <dbReference type="Proteomes" id="UP001497680"/>
    </source>
</evidence>
<evidence type="ECO:0000313" key="1">
    <source>
        <dbReference type="EMBL" id="KAI6089691.1"/>
    </source>
</evidence>
<accession>A0ACC0DAW8</accession>
<sequence length="226" mass="24523">MKFNKILLAQAFLSNLLQFVVGADNGTITQPPPGPPSCASRCMVDSMFMTQCLDITCLCNEKDYQKSLFQCLFSQCDSNNYGPALKHSISLCMSLGAEIYMVAPGTVDDGVLQSREEDYLAGREVKDVPGLQLRQESIAGFGPTTTITTTVTAFITVSYSPVTIFPTPTPSVFVQDSQAAAEVTATSASRPWVVPLSPAARSQPSFFGLALWISLTLTLDYWMNGY</sequence>
<gene>
    <name evidence="1" type="ORF">F4821DRAFT_256694</name>
</gene>
<dbReference type="EMBL" id="MU394294">
    <property type="protein sequence ID" value="KAI6089691.1"/>
    <property type="molecule type" value="Genomic_DNA"/>
</dbReference>
<comment type="caution">
    <text evidence="1">The sequence shown here is derived from an EMBL/GenBank/DDBJ whole genome shotgun (WGS) entry which is preliminary data.</text>
</comment>
<proteinExistence type="predicted"/>
<reference evidence="1 2" key="1">
    <citation type="journal article" date="2022" name="New Phytol.">
        <title>Ecological generalism drives hyperdiversity of secondary metabolite gene clusters in xylarialean endophytes.</title>
        <authorList>
            <person name="Franco M.E.E."/>
            <person name="Wisecaver J.H."/>
            <person name="Arnold A.E."/>
            <person name="Ju Y.M."/>
            <person name="Slot J.C."/>
            <person name="Ahrendt S."/>
            <person name="Moore L.P."/>
            <person name="Eastman K.E."/>
            <person name="Scott K."/>
            <person name="Konkel Z."/>
            <person name="Mondo S.J."/>
            <person name="Kuo A."/>
            <person name="Hayes R.D."/>
            <person name="Haridas S."/>
            <person name="Andreopoulos B."/>
            <person name="Riley R."/>
            <person name="LaButti K."/>
            <person name="Pangilinan J."/>
            <person name="Lipzen A."/>
            <person name="Amirebrahimi M."/>
            <person name="Yan J."/>
            <person name="Adam C."/>
            <person name="Keymanesh K."/>
            <person name="Ng V."/>
            <person name="Louie K."/>
            <person name="Northen T."/>
            <person name="Drula E."/>
            <person name="Henrissat B."/>
            <person name="Hsieh H.M."/>
            <person name="Youens-Clark K."/>
            <person name="Lutzoni F."/>
            <person name="Miadlikowska J."/>
            <person name="Eastwood D.C."/>
            <person name="Hamelin R.C."/>
            <person name="Grigoriev I.V."/>
            <person name="U'Ren J.M."/>
        </authorList>
    </citation>
    <scope>NUCLEOTIDE SEQUENCE [LARGE SCALE GENOMIC DNA]</scope>
    <source>
        <strain evidence="1 2">ER1909</strain>
    </source>
</reference>
<protein>
    <submittedName>
        <fullName evidence="1">Uncharacterized protein</fullName>
    </submittedName>
</protein>
<name>A0ACC0DAW8_9PEZI</name>